<evidence type="ECO:0000313" key="1">
    <source>
        <dbReference type="EMBL" id="ARF11716.1"/>
    </source>
</evidence>
<organism evidence="1">
    <name type="scientific">Klosneuvirus KNV1</name>
    <dbReference type="NCBI Taxonomy" id="1977640"/>
    <lineage>
        <taxon>Viruses</taxon>
        <taxon>Varidnaviria</taxon>
        <taxon>Bamfordvirae</taxon>
        <taxon>Nucleocytoviricota</taxon>
        <taxon>Megaviricetes</taxon>
        <taxon>Imitervirales</taxon>
        <taxon>Mimiviridae</taxon>
        <taxon>Klosneuvirinae</taxon>
        <taxon>Klosneuvirus</taxon>
    </lineage>
</organism>
<dbReference type="GO" id="GO:0016301">
    <property type="term" value="F:kinase activity"/>
    <property type="evidence" value="ECO:0007669"/>
    <property type="project" value="UniProtKB-KW"/>
</dbReference>
<accession>A0A1V0SJ10</accession>
<keyword evidence="1" id="KW-0418">Kinase</keyword>
<dbReference type="Pfam" id="PF21448">
    <property type="entry name" value="DNMK"/>
    <property type="match status" value="2"/>
</dbReference>
<dbReference type="EMBL" id="KY684109">
    <property type="protein sequence ID" value="ARF11716.1"/>
    <property type="molecule type" value="Genomic_DNA"/>
</dbReference>
<dbReference type="Gene3D" id="3.40.50.300">
    <property type="entry name" value="P-loop containing nucleotide triphosphate hydrolases"/>
    <property type="match status" value="1"/>
</dbReference>
<gene>
    <name evidence="1" type="ORF">Klosneuvirus_2_152</name>
</gene>
<proteinExistence type="predicted"/>
<reference evidence="1" key="1">
    <citation type="journal article" date="2017" name="Science">
        <title>Giant viruses with an expanded complement of translation system components.</title>
        <authorList>
            <person name="Schulz F."/>
            <person name="Yutin N."/>
            <person name="Ivanova N.N."/>
            <person name="Ortega D.R."/>
            <person name="Lee T.K."/>
            <person name="Vierheilig J."/>
            <person name="Daims H."/>
            <person name="Horn M."/>
            <person name="Wagner M."/>
            <person name="Jensen G.J."/>
            <person name="Kyrpides N.C."/>
            <person name="Koonin E.V."/>
            <person name="Woyke T."/>
        </authorList>
    </citation>
    <scope>NUCLEOTIDE SEQUENCE</scope>
    <source>
        <strain evidence="1">KNV1</strain>
    </source>
</reference>
<dbReference type="InterPro" id="IPR027417">
    <property type="entry name" value="P-loop_NTPase"/>
</dbReference>
<sequence length="182" mass="21111">MLIGVLGRKGSGKDTVSDYIVHKFNFEKMILAEPLKNACRELFNFSEEQLYGNLKETDDPQWGISPRKVLQWLGTDVIRNRINELNPEIGNNFWVMLLKIKYLQKMDKNKDLKVIVSDVRFQNEIDMIHQLGGKIIKLTRPSINNMDAHESEKNIDYLKGDIDIMNDGTLDELYKKVDKIVV</sequence>
<keyword evidence="1" id="KW-0808">Transferase</keyword>
<dbReference type="InterPro" id="IPR048444">
    <property type="entry name" value="DNMK"/>
</dbReference>
<dbReference type="SUPFAM" id="SSF52540">
    <property type="entry name" value="P-loop containing nucleoside triphosphate hydrolases"/>
    <property type="match status" value="1"/>
</dbReference>
<protein>
    <submittedName>
        <fullName evidence="1">Deoxynucleoside monophosphate kinase</fullName>
    </submittedName>
</protein>
<name>A0A1V0SJ10_9VIRU</name>